<reference evidence="1 2" key="1">
    <citation type="submission" date="2024-06" db="EMBL/GenBank/DDBJ databases">
        <title>The Natural Products Discovery Center: Release of the First 8490 Sequenced Strains for Exploring Actinobacteria Biosynthetic Diversity.</title>
        <authorList>
            <person name="Kalkreuter E."/>
            <person name="Kautsar S.A."/>
            <person name="Yang D."/>
            <person name="Bader C.D."/>
            <person name="Teijaro C.N."/>
            <person name="Fluegel L."/>
            <person name="Davis C.M."/>
            <person name="Simpson J.R."/>
            <person name="Lauterbach L."/>
            <person name="Steele A.D."/>
            <person name="Gui C."/>
            <person name="Meng S."/>
            <person name="Li G."/>
            <person name="Viehrig K."/>
            <person name="Ye F."/>
            <person name="Su P."/>
            <person name="Kiefer A.F."/>
            <person name="Nichols A."/>
            <person name="Cepeda A.J."/>
            <person name="Yan W."/>
            <person name="Fan B."/>
            <person name="Jiang Y."/>
            <person name="Adhikari A."/>
            <person name="Zheng C.-J."/>
            <person name="Schuster L."/>
            <person name="Cowan T.M."/>
            <person name="Smanski M.J."/>
            <person name="Chevrette M.G."/>
            <person name="De Carvalho L.P.S."/>
            <person name="Shen B."/>
        </authorList>
    </citation>
    <scope>NUCLEOTIDE SEQUENCE [LARGE SCALE GENOMIC DNA]</scope>
    <source>
        <strain evidence="1 2">NPDC006434</strain>
    </source>
</reference>
<evidence type="ECO:0000313" key="1">
    <source>
        <dbReference type="EMBL" id="MET9845702.1"/>
    </source>
</evidence>
<sequence>MVHKDVVAGTEHLGADNDLVLSARSSLTIPRHDRTGPDNGAAVDDLTAITAATERTLCVAHPTAAGARRLLTEWQNARAGSGA</sequence>
<comment type="caution">
    <text evidence="1">The sequence shown here is derived from an EMBL/GenBank/DDBJ whole genome shotgun (WGS) entry which is preliminary data.</text>
</comment>
<proteinExistence type="predicted"/>
<dbReference type="RefSeq" id="WP_355396753.1">
    <property type="nucleotide sequence ID" value="NZ_JBEGHN010000060.1"/>
</dbReference>
<accession>A0ABV2UVW8</accession>
<dbReference type="Proteomes" id="UP001550210">
    <property type="component" value="Unassembled WGS sequence"/>
</dbReference>
<keyword evidence="2" id="KW-1185">Reference proteome</keyword>
<organism evidence="1 2">
    <name type="scientific">Streptomyces ossamyceticus</name>
    <dbReference type="NCBI Taxonomy" id="249581"/>
    <lineage>
        <taxon>Bacteria</taxon>
        <taxon>Bacillati</taxon>
        <taxon>Actinomycetota</taxon>
        <taxon>Actinomycetes</taxon>
        <taxon>Kitasatosporales</taxon>
        <taxon>Streptomycetaceae</taxon>
        <taxon>Streptomyces</taxon>
    </lineage>
</organism>
<name>A0ABV2UVW8_9ACTN</name>
<evidence type="ECO:0000313" key="2">
    <source>
        <dbReference type="Proteomes" id="UP001550210"/>
    </source>
</evidence>
<dbReference type="EMBL" id="JBEXPZ010000016">
    <property type="protein sequence ID" value="MET9845702.1"/>
    <property type="molecule type" value="Genomic_DNA"/>
</dbReference>
<gene>
    <name evidence="1" type="ORF">ABZZ21_14185</name>
</gene>
<protein>
    <submittedName>
        <fullName evidence="1">Uncharacterized protein</fullName>
    </submittedName>
</protein>